<protein>
    <submittedName>
        <fullName evidence="1">4989_t:CDS:1</fullName>
    </submittedName>
</protein>
<comment type="caution">
    <text evidence="1">The sequence shown here is derived from an EMBL/GenBank/DDBJ whole genome shotgun (WGS) entry which is preliminary data.</text>
</comment>
<organism evidence="1 2">
    <name type="scientific">Diversispora eburnea</name>
    <dbReference type="NCBI Taxonomy" id="1213867"/>
    <lineage>
        <taxon>Eukaryota</taxon>
        <taxon>Fungi</taxon>
        <taxon>Fungi incertae sedis</taxon>
        <taxon>Mucoromycota</taxon>
        <taxon>Glomeromycotina</taxon>
        <taxon>Glomeromycetes</taxon>
        <taxon>Diversisporales</taxon>
        <taxon>Diversisporaceae</taxon>
        <taxon>Diversispora</taxon>
    </lineage>
</organism>
<proteinExistence type="predicted"/>
<dbReference type="OrthoDB" id="2433477at2759"/>
<dbReference type="EMBL" id="CAJVPK010000641">
    <property type="protein sequence ID" value="CAG8535358.1"/>
    <property type="molecule type" value="Genomic_DNA"/>
</dbReference>
<dbReference type="Proteomes" id="UP000789706">
    <property type="component" value="Unassembled WGS sequence"/>
</dbReference>
<name>A0A9N9AM01_9GLOM</name>
<gene>
    <name evidence="1" type="ORF">DEBURN_LOCUS6345</name>
</gene>
<keyword evidence="2" id="KW-1185">Reference proteome</keyword>
<dbReference type="AlphaFoldDB" id="A0A9N9AM01"/>
<accession>A0A9N9AM01</accession>
<reference evidence="1" key="1">
    <citation type="submission" date="2021-06" db="EMBL/GenBank/DDBJ databases">
        <authorList>
            <person name="Kallberg Y."/>
            <person name="Tangrot J."/>
            <person name="Rosling A."/>
        </authorList>
    </citation>
    <scope>NUCLEOTIDE SEQUENCE</scope>
    <source>
        <strain evidence="1">AZ414A</strain>
    </source>
</reference>
<sequence>MNPSTPEFQYSFIPYEISSKIVSYLNTWNKQHDYPWQYNREDNEIEMVLFVSNNLKTRDSETQAIFKKDRFYSVGKKIVSRYYGVSTGLTIFNKVPNSNKCLLMISLVGVPQELSQVVEDDENAVLNILIDNYVGQDLDSDIKVIFQYLNSWFISLKSIIHSLDLFIFVLGQLKVINNDFYIYTKDINCISTQSLLRRNSDDKLYSLSKNINKAWSKLIATHCNIIENQRESSEVGISSSVVLNNENTFSSKCVKIELANKSISVFNGVKRSNDKINKTEAMAKRGRHKKNICNDKKGKGYVSRFLHNTSKLNIDSREE</sequence>
<evidence type="ECO:0000313" key="2">
    <source>
        <dbReference type="Proteomes" id="UP000789706"/>
    </source>
</evidence>
<evidence type="ECO:0000313" key="1">
    <source>
        <dbReference type="EMBL" id="CAG8535358.1"/>
    </source>
</evidence>